<reference evidence="6 7" key="1">
    <citation type="journal article" date="2018" name="Int. J. Syst. Evol. Microbiol.">
        <title>Epidermidibacterium keratini gen. nov., sp. nov., a member of the family Sporichthyaceae, isolated from keratin epidermis.</title>
        <authorList>
            <person name="Lee D.G."/>
            <person name="Trujillo M.E."/>
            <person name="Kang S."/>
            <person name="Nam J.J."/>
            <person name="Kim Y.J."/>
        </authorList>
    </citation>
    <scope>NUCLEOTIDE SEQUENCE [LARGE SCALE GENOMIC DNA]</scope>
    <source>
        <strain evidence="6 7">EPI-7</strain>
    </source>
</reference>
<accession>A0A7L4YML6</accession>
<evidence type="ECO:0000256" key="1">
    <source>
        <dbReference type="ARBA" id="ARBA00022741"/>
    </source>
</evidence>
<dbReference type="InParanoid" id="A0A7L4YML6"/>
<dbReference type="GO" id="GO:0004386">
    <property type="term" value="F:helicase activity"/>
    <property type="evidence" value="ECO:0007669"/>
    <property type="project" value="UniProtKB-KW"/>
</dbReference>
<dbReference type="EMBL" id="CP047156">
    <property type="protein sequence ID" value="QHC00531.1"/>
    <property type="molecule type" value="Genomic_DNA"/>
</dbReference>
<feature type="domain" description="UvrD-like helicase ATP-binding" evidence="5">
    <location>
        <begin position="161"/>
        <end position="212"/>
    </location>
</feature>
<evidence type="ECO:0000313" key="6">
    <source>
        <dbReference type="EMBL" id="QHC00531.1"/>
    </source>
</evidence>
<dbReference type="GO" id="GO:0005524">
    <property type="term" value="F:ATP binding"/>
    <property type="evidence" value="ECO:0007669"/>
    <property type="project" value="UniProtKB-KW"/>
</dbReference>
<evidence type="ECO:0000256" key="4">
    <source>
        <dbReference type="ARBA" id="ARBA00022840"/>
    </source>
</evidence>
<sequence length="424" mass="45571">MTDAGRRDAIAEEQHHLDEAVRRRDTLIADLAQRGDPTSRERATALGEASDSVVFGRIDTTEREQWRIGRVGIRDEDGDPLVLDWRAPIARAFYTATAADPQGLRSRRYITTDGSVVTGVDDEPLTGELAGLGELVGEAALLNALDARRTGQLTQVVATLQREQDEIVRAAPQGALVVQGGPGTGKTVVALHRAAYLLFTHDRIAQRGVLVVGPNDRFLRYIDQVLPSLGETQVASLSPARLLPGIVAGGTDTDAAARIKGDPVWAEILPRAVAERRPEPAALSAEWAGTPITIDKTQMRRIITEIEVSDEALHVQRERYVDAVTEALAAGVAAESQRALEEVEAGLEDVLAVVDRSLARDDRVAPRRADAIGADVTGRLDATDSSAIAAALVADPEVEAALEQIWPTPTRATYSPTCSPIRCH</sequence>
<evidence type="ECO:0000313" key="7">
    <source>
        <dbReference type="Proteomes" id="UP000463857"/>
    </source>
</evidence>
<dbReference type="Gene3D" id="3.40.50.300">
    <property type="entry name" value="P-loop containing nucleotide triphosphate hydrolases"/>
    <property type="match status" value="1"/>
</dbReference>
<dbReference type="Pfam" id="PF00580">
    <property type="entry name" value="UvrD-helicase"/>
    <property type="match status" value="1"/>
</dbReference>
<proteinExistence type="predicted"/>
<dbReference type="GO" id="GO:0016787">
    <property type="term" value="F:hydrolase activity"/>
    <property type="evidence" value="ECO:0007669"/>
    <property type="project" value="UniProtKB-KW"/>
</dbReference>
<evidence type="ECO:0000256" key="2">
    <source>
        <dbReference type="ARBA" id="ARBA00022801"/>
    </source>
</evidence>
<keyword evidence="7" id="KW-1185">Reference proteome</keyword>
<dbReference type="KEGG" id="eke:EK0264_09700"/>
<keyword evidence="4" id="KW-0067">ATP-binding</keyword>
<dbReference type="InterPro" id="IPR027417">
    <property type="entry name" value="P-loop_NTPase"/>
</dbReference>
<dbReference type="OrthoDB" id="9787585at2"/>
<organism evidence="6 7">
    <name type="scientific">Epidermidibacterium keratini</name>
    <dbReference type="NCBI Taxonomy" id="1891644"/>
    <lineage>
        <taxon>Bacteria</taxon>
        <taxon>Bacillati</taxon>
        <taxon>Actinomycetota</taxon>
        <taxon>Actinomycetes</taxon>
        <taxon>Sporichthyales</taxon>
        <taxon>Sporichthyaceae</taxon>
        <taxon>Epidermidibacterium</taxon>
    </lineage>
</organism>
<dbReference type="RefSeq" id="WP_159545108.1">
    <property type="nucleotide sequence ID" value="NZ_CP047156.1"/>
</dbReference>
<protein>
    <submittedName>
        <fullName evidence="6">AAA family ATPase</fullName>
    </submittedName>
</protein>
<keyword evidence="1" id="KW-0547">Nucleotide-binding</keyword>
<keyword evidence="2" id="KW-0378">Hydrolase</keyword>
<name>A0A7L4YML6_9ACTN</name>
<dbReference type="AlphaFoldDB" id="A0A7L4YML6"/>
<dbReference type="Proteomes" id="UP000463857">
    <property type="component" value="Chromosome"/>
</dbReference>
<keyword evidence="3" id="KW-0347">Helicase</keyword>
<evidence type="ECO:0000256" key="3">
    <source>
        <dbReference type="ARBA" id="ARBA00022806"/>
    </source>
</evidence>
<evidence type="ECO:0000259" key="5">
    <source>
        <dbReference type="Pfam" id="PF00580"/>
    </source>
</evidence>
<dbReference type="SUPFAM" id="SSF52540">
    <property type="entry name" value="P-loop containing nucleoside triphosphate hydrolases"/>
    <property type="match status" value="1"/>
</dbReference>
<gene>
    <name evidence="6" type="ORF">EK0264_09700</name>
</gene>
<dbReference type="InterPro" id="IPR014016">
    <property type="entry name" value="UvrD-like_ATP-bd"/>
</dbReference>